<dbReference type="Gene3D" id="3.40.50.2000">
    <property type="entry name" value="Glycogen Phosphorylase B"/>
    <property type="match status" value="1"/>
</dbReference>
<sequence length="524" mass="57188">MVSKSVDSLQEAERLAASGNTKAALAQFRAAIDGAPITARARAADMALELGEADQAFVLAEEAWRIAPNAPEALLLMGRIAWRVGAIDDSLSCLDRIRRGDPLWPLAQAERAEALMAGNKPVEAYNDLRFALRTDPREPALWLTLGHVLMSLDRLDEAEDAYRNTTDLDPDSVRALAGIADVCLKLGRPDEAVAAGEKALQISGNDPVARTILAQALLAIGRDGEGWAGYEARFDANNIDPRIGAKRRDFDLPQWDGNPLKDKGLLVWGEGSPADEIRFAASLPQIIREAPNPLVLECDARMQALFERSFNGVKVVGRTSPPDDSISKEQIHWQSPIGSLALRTKVYENGYESLARAYLEADQAKVMSWRDRWSPSGERIIGLSWRHPDPGSARRSIPLEAVLDAVAIPGRVVVSLQRGMTPEEREMAADKLLLEPDPDPADVDAMAARVAACDVVVTIDALVAHLSSALGIDTRILLDNGADARWGVGKARTPWYPTARLYWQDHDGTWKRTVERMKAALDGG</sequence>
<comment type="caution">
    <text evidence="2">The sequence shown here is derived from an EMBL/GenBank/DDBJ whole genome shotgun (WGS) entry which is preliminary data.</text>
</comment>
<dbReference type="Gene3D" id="1.25.40.10">
    <property type="entry name" value="Tetratricopeptide repeat domain"/>
    <property type="match status" value="1"/>
</dbReference>
<organism evidence="2 3">
    <name type="scientific">Thalassobaculum litoreum DSM 18839</name>
    <dbReference type="NCBI Taxonomy" id="1123362"/>
    <lineage>
        <taxon>Bacteria</taxon>
        <taxon>Pseudomonadati</taxon>
        <taxon>Pseudomonadota</taxon>
        <taxon>Alphaproteobacteria</taxon>
        <taxon>Rhodospirillales</taxon>
        <taxon>Thalassobaculaceae</taxon>
        <taxon>Thalassobaculum</taxon>
    </lineage>
</organism>
<name>A0A8G2BGM3_9PROT</name>
<dbReference type="EMBL" id="FNBW01000003">
    <property type="protein sequence ID" value="SDF44043.1"/>
    <property type="molecule type" value="Genomic_DNA"/>
</dbReference>
<evidence type="ECO:0000313" key="2">
    <source>
        <dbReference type="EMBL" id="SDF44043.1"/>
    </source>
</evidence>
<reference evidence="2 3" key="1">
    <citation type="submission" date="2016-10" db="EMBL/GenBank/DDBJ databases">
        <authorList>
            <person name="Varghese N."/>
            <person name="Submissions S."/>
        </authorList>
    </citation>
    <scope>NUCLEOTIDE SEQUENCE [LARGE SCALE GENOMIC DNA]</scope>
    <source>
        <strain evidence="2 3">DSM 18839</strain>
    </source>
</reference>
<dbReference type="SUPFAM" id="SSF48452">
    <property type="entry name" value="TPR-like"/>
    <property type="match status" value="1"/>
</dbReference>
<protein>
    <submittedName>
        <fullName evidence="2">Tetratricopeptide repeat-containing protein</fullName>
    </submittedName>
</protein>
<evidence type="ECO:0000256" key="1">
    <source>
        <dbReference type="PROSITE-ProRule" id="PRU00339"/>
    </source>
</evidence>
<dbReference type="PANTHER" id="PTHR12558:SF13">
    <property type="entry name" value="CELL DIVISION CYCLE PROTEIN 27 HOMOLOG"/>
    <property type="match status" value="1"/>
</dbReference>
<dbReference type="InterPro" id="IPR011990">
    <property type="entry name" value="TPR-like_helical_dom_sf"/>
</dbReference>
<dbReference type="SMART" id="SM00028">
    <property type="entry name" value="TPR"/>
    <property type="match status" value="3"/>
</dbReference>
<proteinExistence type="predicted"/>
<feature type="repeat" description="TPR" evidence="1">
    <location>
        <begin position="139"/>
        <end position="172"/>
    </location>
</feature>
<keyword evidence="1" id="KW-0802">TPR repeat</keyword>
<dbReference type="SUPFAM" id="SSF53756">
    <property type="entry name" value="UDP-Glycosyltransferase/glycogen phosphorylase"/>
    <property type="match status" value="1"/>
</dbReference>
<evidence type="ECO:0000313" key="3">
    <source>
        <dbReference type="Proteomes" id="UP000198615"/>
    </source>
</evidence>
<dbReference type="Pfam" id="PF13432">
    <property type="entry name" value="TPR_16"/>
    <property type="match status" value="1"/>
</dbReference>
<dbReference type="Proteomes" id="UP000198615">
    <property type="component" value="Unassembled WGS sequence"/>
</dbReference>
<accession>A0A8G2BGM3</accession>
<dbReference type="PROSITE" id="PS50005">
    <property type="entry name" value="TPR"/>
    <property type="match status" value="1"/>
</dbReference>
<dbReference type="Pfam" id="PF14559">
    <property type="entry name" value="TPR_19"/>
    <property type="match status" value="1"/>
</dbReference>
<dbReference type="AlphaFoldDB" id="A0A8G2BGM3"/>
<dbReference type="PANTHER" id="PTHR12558">
    <property type="entry name" value="CELL DIVISION CYCLE 16,23,27"/>
    <property type="match status" value="1"/>
</dbReference>
<dbReference type="InterPro" id="IPR019734">
    <property type="entry name" value="TPR_rpt"/>
</dbReference>
<keyword evidence="3" id="KW-1185">Reference proteome</keyword>
<gene>
    <name evidence="2" type="ORF">SAMN05660686_01359</name>
</gene>